<accession>A0A9W4GWP7</accession>
<evidence type="ECO:0000256" key="1">
    <source>
        <dbReference type="SAM" id="MobiDB-lite"/>
    </source>
</evidence>
<feature type="compositionally biased region" description="Basic and acidic residues" evidence="1">
    <location>
        <begin position="206"/>
        <end position="223"/>
    </location>
</feature>
<feature type="region of interest" description="Disordered" evidence="1">
    <location>
        <begin position="198"/>
        <end position="237"/>
    </location>
</feature>
<reference evidence="2" key="1">
    <citation type="submission" date="2021-06" db="EMBL/GenBank/DDBJ databases">
        <authorList>
            <person name="Arsene-Ploetze F."/>
        </authorList>
    </citation>
    <scope>NUCLEOTIDE SEQUENCE</scope>
    <source>
        <strain evidence="2">SBRY1</strain>
    </source>
</reference>
<dbReference type="Proteomes" id="UP001153328">
    <property type="component" value="Unassembled WGS sequence"/>
</dbReference>
<dbReference type="EMBL" id="CAJVAX010000001">
    <property type="protein sequence ID" value="CAG7600540.1"/>
    <property type="molecule type" value="Genomic_DNA"/>
</dbReference>
<organism evidence="2 3">
    <name type="scientific">Actinacidiphila bryophytorum</name>
    <dbReference type="NCBI Taxonomy" id="1436133"/>
    <lineage>
        <taxon>Bacteria</taxon>
        <taxon>Bacillati</taxon>
        <taxon>Actinomycetota</taxon>
        <taxon>Actinomycetes</taxon>
        <taxon>Kitasatosporales</taxon>
        <taxon>Streptomycetaceae</taxon>
        <taxon>Actinacidiphila</taxon>
    </lineage>
</organism>
<proteinExistence type="predicted"/>
<gene>
    <name evidence="2" type="ORF">SBRY_10336</name>
</gene>
<name>A0A9W4GWP7_9ACTN</name>
<evidence type="ECO:0000313" key="2">
    <source>
        <dbReference type="EMBL" id="CAG7600540.1"/>
    </source>
</evidence>
<dbReference type="AlphaFoldDB" id="A0A9W4GWP7"/>
<feature type="compositionally biased region" description="Polar residues" evidence="1">
    <location>
        <begin position="226"/>
        <end position="237"/>
    </location>
</feature>
<evidence type="ECO:0000313" key="3">
    <source>
        <dbReference type="Proteomes" id="UP001153328"/>
    </source>
</evidence>
<sequence>MPLTYHDVMTADLSPLSDVSDTWQKMGERFGALQTDYEKNVKGALANGNWQGFAFGAQQGGSAGTSFEYGAAKTEALAVASILKEAHTELTWRQKAVKDLVTEAEAKDYKVDADGIVTYVGFDKLTEKERFDYRHDPEYSSLVAKYSQAAQEWTAEIAKAVHAVDDADQNVKLALTRAAGDTSLDGGGIGGFNAHAEGGLPQTTPHGKDAGKDGGKTKTDGWHADGSTTVLGPNAGTSHGGTAYGKQGSVKAYADLGHVTAKGTLTNGSLTLSGIADANVGARASANWGFSNKGIGGTAEVSAGARALTEGRVEAGDVGVYGRATGFGGAEASASAKAGLQGVSAGAKAFAGAKGSVTGGVEAGGIGAGTTAEGWAGVGADAKVEFGKGDDGKYHFGGKVGAALGLGGEVGFEFTVDPHKVSDAAHDAADAAGNIAHDVGKVAGKAGGVAKSIGHGIGSLF</sequence>
<protein>
    <recommendedName>
        <fullName evidence="4">WXG100 family type VII secretion target</fullName>
    </recommendedName>
</protein>
<dbReference type="RefSeq" id="WP_205044501.1">
    <property type="nucleotide sequence ID" value="NZ_CAJVAX010000001.1"/>
</dbReference>
<keyword evidence="3" id="KW-1185">Reference proteome</keyword>
<evidence type="ECO:0008006" key="4">
    <source>
        <dbReference type="Google" id="ProtNLM"/>
    </source>
</evidence>
<comment type="caution">
    <text evidence="2">The sequence shown here is derived from an EMBL/GenBank/DDBJ whole genome shotgun (WGS) entry which is preliminary data.</text>
</comment>